<keyword evidence="3" id="KW-1185">Reference proteome</keyword>
<evidence type="ECO:0000313" key="3">
    <source>
        <dbReference type="Proteomes" id="UP001190700"/>
    </source>
</evidence>
<accession>A0AAE0F197</accession>
<gene>
    <name evidence="2" type="ORF">CYMTET_43844</name>
</gene>
<name>A0AAE0F197_9CHLO</name>
<comment type="caution">
    <text evidence="2">The sequence shown here is derived from an EMBL/GenBank/DDBJ whole genome shotgun (WGS) entry which is preliminary data.</text>
</comment>
<sequence length="108" mass="12562">MKFMEKKIDGVERRLAGEDTAQQLSTPSRRERPPAFHRRPGLTSFSKPLLDRTPSAKVEKVLRMRSMASKFVAQLEDARTKLELAQQRQHNQFDQRHTAKSFQLEDLV</sequence>
<dbReference type="Proteomes" id="UP001190700">
    <property type="component" value="Unassembled WGS sequence"/>
</dbReference>
<protein>
    <submittedName>
        <fullName evidence="2">Uncharacterized protein</fullName>
    </submittedName>
</protein>
<feature type="compositionally biased region" description="Basic and acidic residues" evidence="1">
    <location>
        <begin position="1"/>
        <end position="17"/>
    </location>
</feature>
<evidence type="ECO:0000313" key="2">
    <source>
        <dbReference type="EMBL" id="KAK3246625.1"/>
    </source>
</evidence>
<reference evidence="2 3" key="1">
    <citation type="journal article" date="2015" name="Genome Biol. Evol.">
        <title>Comparative Genomics of a Bacterivorous Green Alga Reveals Evolutionary Causalities and Consequences of Phago-Mixotrophic Mode of Nutrition.</title>
        <authorList>
            <person name="Burns J.A."/>
            <person name="Paasch A."/>
            <person name="Narechania A."/>
            <person name="Kim E."/>
        </authorList>
    </citation>
    <scope>NUCLEOTIDE SEQUENCE [LARGE SCALE GENOMIC DNA]</scope>
    <source>
        <strain evidence="2 3">PLY_AMNH</strain>
    </source>
</reference>
<proteinExistence type="predicted"/>
<feature type="region of interest" description="Disordered" evidence="1">
    <location>
        <begin position="1"/>
        <end position="49"/>
    </location>
</feature>
<feature type="region of interest" description="Disordered" evidence="1">
    <location>
        <begin position="88"/>
        <end position="108"/>
    </location>
</feature>
<organism evidence="2 3">
    <name type="scientific">Cymbomonas tetramitiformis</name>
    <dbReference type="NCBI Taxonomy" id="36881"/>
    <lineage>
        <taxon>Eukaryota</taxon>
        <taxon>Viridiplantae</taxon>
        <taxon>Chlorophyta</taxon>
        <taxon>Pyramimonadophyceae</taxon>
        <taxon>Pyramimonadales</taxon>
        <taxon>Pyramimonadaceae</taxon>
        <taxon>Cymbomonas</taxon>
    </lineage>
</organism>
<dbReference type="AlphaFoldDB" id="A0AAE0F197"/>
<dbReference type="EMBL" id="LGRX02029627">
    <property type="protein sequence ID" value="KAK3246625.1"/>
    <property type="molecule type" value="Genomic_DNA"/>
</dbReference>
<evidence type="ECO:0000256" key="1">
    <source>
        <dbReference type="SAM" id="MobiDB-lite"/>
    </source>
</evidence>